<dbReference type="EMBL" id="CP003763">
    <property type="protein sequence ID" value="AFQ27347.1"/>
    <property type="molecule type" value="Genomic_DNA"/>
</dbReference>
<dbReference type="KEGG" id="btn:BTF1_15870"/>
<dbReference type="InterPro" id="IPR054201">
    <property type="entry name" value="DUF6906"/>
</dbReference>
<evidence type="ECO:0000259" key="1">
    <source>
        <dbReference type="Pfam" id="PF21847"/>
    </source>
</evidence>
<protein>
    <recommendedName>
        <fullName evidence="1">DUF6906 domain-containing protein</fullName>
    </recommendedName>
</protein>
<dbReference type="Proteomes" id="UP000005257">
    <property type="component" value="Chromosome"/>
</dbReference>
<evidence type="ECO:0000313" key="3">
    <source>
        <dbReference type="Proteomes" id="UP000005257"/>
    </source>
</evidence>
<dbReference type="GeneID" id="67470923"/>
<feature type="domain" description="DUF6906" evidence="1">
    <location>
        <begin position="1"/>
        <end position="49"/>
    </location>
</feature>
<reference evidence="2 3" key="1">
    <citation type="journal article" date="2013" name="Genome Announc.">
        <title>Complete Genome Sequence of Bacillus thuringiensis Serovar Israelensis Strain HD-789.</title>
        <authorList>
            <person name="Doggett N.A."/>
            <person name="Stubben C.J."/>
            <person name="Chertkov O."/>
            <person name="Bruce D.C."/>
            <person name="Detter J.C."/>
            <person name="Johnson S.L."/>
            <person name="Han C.S."/>
        </authorList>
    </citation>
    <scope>NUCLEOTIDE SEQUENCE [LARGE SCALE GENOMIC DNA]</scope>
    <source>
        <strain evidence="2 3">HD-789</strain>
    </source>
</reference>
<name>A0A9W3JV43_BACTU</name>
<dbReference type="RefSeq" id="WP_000788396.1">
    <property type="nucleotide sequence ID" value="NC_018508.1"/>
</dbReference>
<dbReference type="Pfam" id="PF21847">
    <property type="entry name" value="DUF6906"/>
    <property type="match status" value="1"/>
</dbReference>
<gene>
    <name evidence="2" type="ORF">BTF1_15870</name>
</gene>
<proteinExistence type="predicted"/>
<accession>A0A9W3JV43</accession>
<organism evidence="2 3">
    <name type="scientific">Bacillus thuringiensis HD-789</name>
    <dbReference type="NCBI Taxonomy" id="1217737"/>
    <lineage>
        <taxon>Bacteria</taxon>
        <taxon>Bacillati</taxon>
        <taxon>Bacillota</taxon>
        <taxon>Bacilli</taxon>
        <taxon>Bacillales</taxon>
        <taxon>Bacillaceae</taxon>
        <taxon>Bacillus</taxon>
        <taxon>Bacillus cereus group</taxon>
    </lineage>
</organism>
<evidence type="ECO:0000313" key="2">
    <source>
        <dbReference type="EMBL" id="AFQ27347.1"/>
    </source>
</evidence>
<dbReference type="AlphaFoldDB" id="A0A9W3JV43"/>
<sequence>MKNGKRPTKREKIHINAYNLNSDNWLIYKKADGQLHLVHRHTNSTRVIPSA</sequence>